<organism evidence="7 8">
    <name type="scientific">Nonomuraea deserti</name>
    <dbReference type="NCBI Taxonomy" id="1848322"/>
    <lineage>
        <taxon>Bacteria</taxon>
        <taxon>Bacillati</taxon>
        <taxon>Actinomycetota</taxon>
        <taxon>Actinomycetes</taxon>
        <taxon>Streptosporangiales</taxon>
        <taxon>Streptosporangiaceae</taxon>
        <taxon>Nonomuraea</taxon>
    </lineage>
</organism>
<sequence length="360" mass="37621">SHLYAMGLSDEEMRRPVVGIASTWTGTMPCNLTHRELAAHVADGVRAAGGLPMEFNTIAVSDNLTMHTPGMRASLISREVIADSIELMGRAHSFDALVAIVGCDKTVPAAIMALARLDVPALVLYSGSMLPGRWRGHDVTIQDMWEALGERAVGRLDQNDLDDLARHACPGAGTCAAQYTANTMGSVADFLGLAPFGTGDIPAVAPDKNTAAHRAGQIAMQALARDARPSRILTEDALHNAIVSVAAMGGSTNAVLHLLAIAREAGLPLAIDTIGDICRQVPIITGLKPSGGPHTAADLWRAGGTSLVARRLLEAGLLRENATLIDGRTLADVAAQAQETPGQTVVASARHPFKPRGALA</sequence>
<reference evidence="7 8" key="1">
    <citation type="submission" date="2019-03" db="EMBL/GenBank/DDBJ databases">
        <title>Draft genome sequences of novel Actinobacteria.</title>
        <authorList>
            <person name="Sahin N."/>
            <person name="Ay H."/>
            <person name="Saygin H."/>
        </authorList>
    </citation>
    <scope>NUCLEOTIDE SEQUENCE [LARGE SCALE GENOMIC DNA]</scope>
    <source>
        <strain evidence="7 8">KC310</strain>
    </source>
</reference>
<dbReference type="SUPFAM" id="SSF143975">
    <property type="entry name" value="IlvD/EDD N-terminal domain-like"/>
    <property type="match status" value="1"/>
</dbReference>
<keyword evidence="8" id="KW-1185">Reference proteome</keyword>
<evidence type="ECO:0000313" key="8">
    <source>
        <dbReference type="Proteomes" id="UP000295258"/>
    </source>
</evidence>
<dbReference type="EC" id="4.2.1.9" evidence="7"/>
<evidence type="ECO:0000313" key="7">
    <source>
        <dbReference type="EMBL" id="TDC81771.1"/>
    </source>
</evidence>
<protein>
    <submittedName>
        <fullName evidence="7">Dihydroxy-acid dehydratase</fullName>
        <ecNumber evidence="7">4.2.1.9</ecNumber>
    </submittedName>
</protein>
<keyword evidence="5" id="KW-0100">Branched-chain amino acid biosynthesis</keyword>
<evidence type="ECO:0000259" key="6">
    <source>
        <dbReference type="Pfam" id="PF00920"/>
    </source>
</evidence>
<dbReference type="InterPro" id="IPR000581">
    <property type="entry name" value="ILV_EDD_N"/>
</dbReference>
<keyword evidence="2" id="KW-0001">2Fe-2S</keyword>
<dbReference type="PANTHER" id="PTHR21000:SF5">
    <property type="entry name" value="DIHYDROXY-ACID DEHYDRATASE, MITOCHONDRIAL"/>
    <property type="match status" value="1"/>
</dbReference>
<dbReference type="InterPro" id="IPR037237">
    <property type="entry name" value="IlvD/EDD_N"/>
</dbReference>
<keyword evidence="2" id="KW-0408">Iron</keyword>
<dbReference type="PROSITE" id="PS00886">
    <property type="entry name" value="ILVD_EDD_1"/>
    <property type="match status" value="1"/>
</dbReference>
<evidence type="ECO:0000256" key="5">
    <source>
        <dbReference type="ARBA" id="ARBA00023304"/>
    </source>
</evidence>
<keyword evidence="3" id="KW-0411">Iron-sulfur</keyword>
<evidence type="ECO:0000256" key="1">
    <source>
        <dbReference type="ARBA" id="ARBA00006486"/>
    </source>
</evidence>
<dbReference type="GO" id="GO:0009082">
    <property type="term" value="P:branched-chain amino acid biosynthetic process"/>
    <property type="evidence" value="ECO:0007669"/>
    <property type="project" value="UniProtKB-KW"/>
</dbReference>
<dbReference type="GO" id="GO:0004160">
    <property type="term" value="F:dihydroxy-acid dehydratase activity"/>
    <property type="evidence" value="ECO:0007669"/>
    <property type="project" value="UniProtKB-EC"/>
</dbReference>
<evidence type="ECO:0000256" key="4">
    <source>
        <dbReference type="ARBA" id="ARBA00023239"/>
    </source>
</evidence>
<dbReference type="GO" id="GO:0051537">
    <property type="term" value="F:2 iron, 2 sulfur cluster binding"/>
    <property type="evidence" value="ECO:0007669"/>
    <property type="project" value="UniProtKB-KW"/>
</dbReference>
<proteinExistence type="inferred from homology"/>
<evidence type="ECO:0000256" key="3">
    <source>
        <dbReference type="ARBA" id="ARBA00023014"/>
    </source>
</evidence>
<name>A0A4R4TTU4_9ACTN</name>
<gene>
    <name evidence="7" type="ORF">E1292_50475</name>
</gene>
<dbReference type="RefSeq" id="WP_132606884.1">
    <property type="nucleotide sequence ID" value="NZ_SMKO01000422.1"/>
</dbReference>
<dbReference type="InterPro" id="IPR050165">
    <property type="entry name" value="DHAD_IlvD/Edd"/>
</dbReference>
<dbReference type="Proteomes" id="UP000295258">
    <property type="component" value="Unassembled WGS sequence"/>
</dbReference>
<evidence type="ECO:0000256" key="2">
    <source>
        <dbReference type="ARBA" id="ARBA00022714"/>
    </source>
</evidence>
<keyword evidence="4 7" id="KW-0456">Lyase</keyword>
<feature type="non-terminal residue" evidence="7">
    <location>
        <position position="360"/>
    </location>
</feature>
<feature type="domain" description="Dihydroxy-acid/6-phosphogluconate dehydratase N-terminal" evidence="6">
    <location>
        <begin position="15"/>
        <end position="332"/>
    </location>
</feature>
<comment type="caution">
    <text evidence="7">The sequence shown here is derived from an EMBL/GenBank/DDBJ whole genome shotgun (WGS) entry which is preliminary data.</text>
</comment>
<feature type="non-terminal residue" evidence="7">
    <location>
        <position position="1"/>
    </location>
</feature>
<dbReference type="Pfam" id="PF00920">
    <property type="entry name" value="ILVD_EDD_N"/>
    <property type="match status" value="1"/>
</dbReference>
<keyword evidence="2" id="KW-0479">Metal-binding</keyword>
<comment type="similarity">
    <text evidence="1">Belongs to the IlvD/Edd family.</text>
</comment>
<dbReference type="AlphaFoldDB" id="A0A4R4TTU4"/>
<keyword evidence="5" id="KW-0028">Amino-acid biosynthesis</keyword>
<accession>A0A4R4TTU4</accession>
<dbReference type="EMBL" id="SMKO01000422">
    <property type="protein sequence ID" value="TDC81771.1"/>
    <property type="molecule type" value="Genomic_DNA"/>
</dbReference>
<dbReference type="InterPro" id="IPR020558">
    <property type="entry name" value="DiOHA_6PGluconate_deHydtase_CS"/>
</dbReference>
<dbReference type="PANTHER" id="PTHR21000">
    <property type="entry name" value="DIHYDROXY-ACID DEHYDRATASE DAD"/>
    <property type="match status" value="1"/>
</dbReference>